<dbReference type="InterPro" id="IPR012337">
    <property type="entry name" value="RNaseH-like_sf"/>
</dbReference>
<reference evidence="2" key="2">
    <citation type="submission" date="2021-04" db="EMBL/GenBank/DDBJ databases">
        <authorList>
            <person name="Gilroy R."/>
        </authorList>
    </citation>
    <scope>NUCLEOTIDE SEQUENCE</scope>
    <source>
        <strain evidence="2">MalCec1-1739</strain>
    </source>
</reference>
<dbReference type="Proteomes" id="UP000787625">
    <property type="component" value="Unassembled WGS sequence"/>
</dbReference>
<organism evidence="2 3">
    <name type="scientific">Candidatus Avibacteroides avistercoris</name>
    <dbReference type="NCBI Taxonomy" id="2840690"/>
    <lineage>
        <taxon>Bacteria</taxon>
        <taxon>Pseudomonadati</taxon>
        <taxon>Bacteroidota</taxon>
        <taxon>Bacteroidia</taxon>
        <taxon>Bacteroidales</taxon>
        <taxon>Bacteroidaceae</taxon>
        <taxon>Bacteroidaceae incertae sedis</taxon>
        <taxon>Candidatus Avibacteroides</taxon>
    </lineage>
</organism>
<dbReference type="InterPro" id="IPR003029">
    <property type="entry name" value="S1_domain"/>
</dbReference>
<protein>
    <submittedName>
        <fullName evidence="2">RNA-binding transcriptional accessory protein</fullName>
    </submittedName>
</protein>
<proteinExistence type="predicted"/>
<dbReference type="InterPro" id="IPR032639">
    <property type="entry name" value="Tex_YqgF"/>
</dbReference>
<dbReference type="SUPFAM" id="SSF47781">
    <property type="entry name" value="RuvA domain 2-like"/>
    <property type="match status" value="2"/>
</dbReference>
<dbReference type="FunFam" id="1.10.10.650:FF:000001">
    <property type="entry name" value="S1 RNA-binding domain 1"/>
    <property type="match status" value="1"/>
</dbReference>
<dbReference type="GO" id="GO:0006139">
    <property type="term" value="P:nucleobase-containing compound metabolic process"/>
    <property type="evidence" value="ECO:0007669"/>
    <property type="project" value="InterPro"/>
</dbReference>
<dbReference type="InterPro" id="IPR010994">
    <property type="entry name" value="RuvA_2-like"/>
</dbReference>
<dbReference type="InterPro" id="IPR023319">
    <property type="entry name" value="Tex-like_HTH_dom_sf"/>
</dbReference>
<dbReference type="PANTHER" id="PTHR10724">
    <property type="entry name" value="30S RIBOSOMAL PROTEIN S1"/>
    <property type="match status" value="1"/>
</dbReference>
<dbReference type="Gene3D" id="1.10.10.650">
    <property type="entry name" value="RuvA domain 2-like"/>
    <property type="match status" value="1"/>
</dbReference>
<reference evidence="2" key="1">
    <citation type="journal article" date="2021" name="PeerJ">
        <title>Extensive microbial diversity within the chicken gut microbiome revealed by metagenomics and culture.</title>
        <authorList>
            <person name="Gilroy R."/>
            <person name="Ravi A."/>
            <person name="Getino M."/>
            <person name="Pursley I."/>
            <person name="Horton D.L."/>
            <person name="Alikhan N.F."/>
            <person name="Baker D."/>
            <person name="Gharbi K."/>
            <person name="Hall N."/>
            <person name="Watson M."/>
            <person name="Adriaenssens E.M."/>
            <person name="Foster-Nyarko E."/>
            <person name="Jarju S."/>
            <person name="Secka A."/>
            <person name="Antonio M."/>
            <person name="Oren A."/>
            <person name="Chaudhuri R.R."/>
            <person name="La Ragione R."/>
            <person name="Hildebrand F."/>
            <person name="Pallen M.J."/>
        </authorList>
    </citation>
    <scope>NUCLEOTIDE SEQUENCE</scope>
    <source>
        <strain evidence="2">MalCec1-1739</strain>
    </source>
</reference>
<evidence type="ECO:0000313" key="3">
    <source>
        <dbReference type="Proteomes" id="UP000787625"/>
    </source>
</evidence>
<dbReference type="Gene3D" id="3.30.420.140">
    <property type="entry name" value="YqgF/RNase H-like domain"/>
    <property type="match status" value="1"/>
</dbReference>
<accession>A0A9D2UJT4</accession>
<dbReference type="FunFam" id="2.40.50.140:FF:000051">
    <property type="entry name" value="RNA-binding transcriptional accessory protein"/>
    <property type="match status" value="1"/>
</dbReference>
<dbReference type="Pfam" id="PF22706">
    <property type="entry name" value="Tex_central_region"/>
    <property type="match status" value="1"/>
</dbReference>
<dbReference type="Pfam" id="PF17674">
    <property type="entry name" value="HHH_9"/>
    <property type="match status" value="1"/>
</dbReference>
<dbReference type="Pfam" id="PF00575">
    <property type="entry name" value="S1"/>
    <property type="match status" value="1"/>
</dbReference>
<dbReference type="InterPro" id="IPR006641">
    <property type="entry name" value="YqgF/RNaseH-like_dom"/>
</dbReference>
<dbReference type="InterPro" id="IPR055179">
    <property type="entry name" value="Tex-like_central_region"/>
</dbReference>
<dbReference type="InterPro" id="IPR037027">
    <property type="entry name" value="YqgF/RNaseH-like_dom_sf"/>
</dbReference>
<dbReference type="SUPFAM" id="SSF158832">
    <property type="entry name" value="Tex N-terminal region-like"/>
    <property type="match status" value="1"/>
</dbReference>
<gene>
    <name evidence="2" type="ORF">IAA93_08710</name>
</gene>
<comment type="caution">
    <text evidence="2">The sequence shown here is derived from an EMBL/GenBank/DDBJ whole genome shotgun (WGS) entry which is preliminary data.</text>
</comment>
<dbReference type="GO" id="GO:0006412">
    <property type="term" value="P:translation"/>
    <property type="evidence" value="ECO:0007669"/>
    <property type="project" value="TreeGrafter"/>
</dbReference>
<dbReference type="AlphaFoldDB" id="A0A9D2UJT4"/>
<dbReference type="InterPro" id="IPR018974">
    <property type="entry name" value="Tex-like_N"/>
</dbReference>
<dbReference type="Pfam" id="PF16921">
    <property type="entry name" value="Tex_YqgF"/>
    <property type="match status" value="1"/>
</dbReference>
<dbReference type="EMBL" id="DWUP01000201">
    <property type="protein sequence ID" value="HJD53787.1"/>
    <property type="molecule type" value="Genomic_DNA"/>
</dbReference>
<dbReference type="GO" id="GO:0005737">
    <property type="term" value="C:cytoplasm"/>
    <property type="evidence" value="ECO:0007669"/>
    <property type="project" value="UniProtKB-ARBA"/>
</dbReference>
<dbReference type="GO" id="GO:0003735">
    <property type="term" value="F:structural constituent of ribosome"/>
    <property type="evidence" value="ECO:0007669"/>
    <property type="project" value="TreeGrafter"/>
</dbReference>
<dbReference type="Pfam" id="PF09371">
    <property type="entry name" value="Tex_N"/>
    <property type="match status" value="1"/>
</dbReference>
<dbReference type="PROSITE" id="PS50126">
    <property type="entry name" value="S1"/>
    <property type="match status" value="1"/>
</dbReference>
<name>A0A9D2UJT4_9BACT</name>
<dbReference type="CDD" id="cd05685">
    <property type="entry name" value="S1_Tex"/>
    <property type="match status" value="1"/>
</dbReference>
<feature type="domain" description="S1 motif" evidence="1">
    <location>
        <begin position="636"/>
        <end position="705"/>
    </location>
</feature>
<evidence type="ECO:0000259" key="1">
    <source>
        <dbReference type="PROSITE" id="PS50126"/>
    </source>
</evidence>
<dbReference type="InterPro" id="IPR023323">
    <property type="entry name" value="Tex-like_dom_sf"/>
</dbReference>
<dbReference type="Gene3D" id="1.10.150.310">
    <property type="entry name" value="Tex RuvX-like domain-like"/>
    <property type="match status" value="1"/>
</dbReference>
<dbReference type="InterPro" id="IPR044146">
    <property type="entry name" value="S1_Tex"/>
</dbReference>
<dbReference type="FunFam" id="3.30.420.140:FF:000001">
    <property type="entry name" value="RNA-binding transcriptional accessory protein"/>
    <property type="match status" value="1"/>
</dbReference>
<dbReference type="InterPro" id="IPR012340">
    <property type="entry name" value="NA-bd_OB-fold"/>
</dbReference>
<dbReference type="SUPFAM" id="SSF53098">
    <property type="entry name" value="Ribonuclease H-like"/>
    <property type="match status" value="1"/>
</dbReference>
<dbReference type="PANTHER" id="PTHR10724:SF10">
    <property type="entry name" value="S1 RNA-BINDING DOMAIN-CONTAINING PROTEIN 1"/>
    <property type="match status" value="1"/>
</dbReference>
<dbReference type="GO" id="GO:0003729">
    <property type="term" value="F:mRNA binding"/>
    <property type="evidence" value="ECO:0007669"/>
    <property type="project" value="TreeGrafter"/>
</dbReference>
<dbReference type="SMART" id="SM00732">
    <property type="entry name" value="YqgFc"/>
    <property type="match status" value="1"/>
</dbReference>
<sequence>MTFDTQIATILGLDRKQVSATTSLLADGATIPFISRYRKERTGGLDEVAIGAIKDWQDKLSNLAKRKASIIESITKSGQMTDSLRHSIDECWDADTIEDIYLPFRTKAKTKASVAREHGLTPLAKTIMARSTRDPAATASKYLTDKVTTTDEAIEGAGHIIAEWMSENKAVRDIVRDVYRRRAHITSRVIKGREEDGDKYKDYFSSDELLSRCASHRLLAMMRGEKEKVLKLAITDVEDESLRRIFSFYRLNGADRCGALLERFATDAFRRLIKPSIDTETINNAKDKAEDIAIGYFAANTRQLLLAPPLGEKRVMAIDPGFRTGCKVVCLDGQGNLTHHETIFPNAPRHDKAQALKAMTSMAERHRIDAIAIGSGTASHETETFVRSINFGHAISIFIVDEHGASIYSASDTARDEFPGLDVTVRGAISIGRRLMDPLAELIKIDPKSIGVGQYQYDIDQMKLKTALDRVIESCVNCVGANVNTASRHLLAHISGLGERMAAAIVRYRDEHGPFRSREDLKKVPRLGPKTYEQCAGFLRIKGGTNPLDETAIHPESYHIATAIAGRLHTTVPQLLGDTSLASKVPIDEMAGTIASRQSIAETIDMLARPVADPRKTADEWHFDSSINSIDDLNVGQELPGIVTNITGFGCFVDIGIKENGLIHISQLSDSYVKDPSEIVKLHQRVTVRVISIERDRRRIGLKLLA</sequence>
<evidence type="ECO:0000313" key="2">
    <source>
        <dbReference type="EMBL" id="HJD53787.1"/>
    </source>
</evidence>
<dbReference type="Gene3D" id="1.10.3500.10">
    <property type="entry name" value="Tex N-terminal region-like"/>
    <property type="match status" value="1"/>
</dbReference>
<dbReference type="Gene3D" id="2.40.50.140">
    <property type="entry name" value="Nucleic acid-binding proteins"/>
    <property type="match status" value="1"/>
</dbReference>
<dbReference type="SMART" id="SM00316">
    <property type="entry name" value="S1"/>
    <property type="match status" value="1"/>
</dbReference>
<dbReference type="InterPro" id="IPR041692">
    <property type="entry name" value="HHH_9"/>
</dbReference>
<dbReference type="SUPFAM" id="SSF50249">
    <property type="entry name" value="Nucleic acid-binding proteins"/>
    <property type="match status" value="1"/>
</dbReference>
<dbReference type="Pfam" id="PF12836">
    <property type="entry name" value="HHH_3"/>
    <property type="match status" value="1"/>
</dbReference>
<dbReference type="InterPro" id="IPR050437">
    <property type="entry name" value="Ribos_protein_bS1-like"/>
</dbReference>